<evidence type="ECO:0008006" key="3">
    <source>
        <dbReference type="Google" id="ProtNLM"/>
    </source>
</evidence>
<proteinExistence type="predicted"/>
<dbReference type="PROSITE" id="PS51257">
    <property type="entry name" value="PROKAR_LIPOPROTEIN"/>
    <property type="match status" value="1"/>
</dbReference>
<gene>
    <name evidence="1" type="ORF">Tbon_00285</name>
</gene>
<dbReference type="RefSeq" id="WP_158065761.1">
    <property type="nucleotide sequence ID" value="NZ_CP042829.1"/>
</dbReference>
<dbReference type="Proteomes" id="UP000326331">
    <property type="component" value="Chromosome"/>
</dbReference>
<dbReference type="EMBL" id="CP042829">
    <property type="protein sequence ID" value="QFG01814.1"/>
    <property type="molecule type" value="Genomic_DNA"/>
</dbReference>
<protein>
    <recommendedName>
        <fullName evidence="3">Lipoprotein</fullName>
    </recommendedName>
</protein>
<reference evidence="1 2" key="1">
    <citation type="submission" date="2019-08" db="EMBL/GenBank/DDBJ databases">
        <authorList>
            <person name="Toschakov S.V."/>
        </authorList>
    </citation>
    <scope>NUCLEOTIDE SEQUENCE [LARGE SCALE GENOMIC DNA]</scope>
    <source>
        <strain evidence="1 2">3753O</strain>
    </source>
</reference>
<name>A0ABX6BY48_9CHLR</name>
<organism evidence="1 2">
    <name type="scientific">Tepidiforma bonchosmolovskayae</name>
    <dbReference type="NCBI Taxonomy" id="2601677"/>
    <lineage>
        <taxon>Bacteria</taxon>
        <taxon>Bacillati</taxon>
        <taxon>Chloroflexota</taxon>
        <taxon>Tepidiformia</taxon>
        <taxon>Tepidiformales</taxon>
        <taxon>Tepidiformaceae</taxon>
        <taxon>Tepidiforma</taxon>
    </lineage>
</organism>
<reference evidence="1 2" key="2">
    <citation type="submission" date="2019-10" db="EMBL/GenBank/DDBJ databases">
        <title>Thermopilla bonchosmolovskayae gen. nov., sp. nov., a moderately thermophilic Chloroflexi bacterium from a Chukotka hot spring (Arctic, Russia), representing a novel classis Thermopillaia, which include previously uncultivated lineage OLB14.</title>
        <authorList>
            <person name="Kochetkova T.V."/>
            <person name="Zayulina K.S."/>
            <person name="Zhigarkov V.S."/>
            <person name="Minaev N.V."/>
            <person name="Novikov A."/>
            <person name="Toshchakov S.V."/>
            <person name="Elcheninov A.G."/>
            <person name="Kublanov I.V."/>
        </authorList>
    </citation>
    <scope>NUCLEOTIDE SEQUENCE [LARGE SCALE GENOMIC DNA]</scope>
    <source>
        <strain evidence="1 2">3753O</strain>
    </source>
</reference>
<evidence type="ECO:0000313" key="1">
    <source>
        <dbReference type="EMBL" id="QFG01814.1"/>
    </source>
</evidence>
<sequence length="160" mass="16824">MKDVIHLRAGFILVPALLGALLLGACGGGGSGGTGTGSDEKFVADICKAGAQFQDDLTKLFANLANIQSEEEAAKKIAEPFETFAKSFKAAKPPADLKQWHSDSSKSLDEAVAALKKGNTNAAIFQQDSPFPEPPKGAEERLSKIAANNADCQKSELFTN</sequence>
<keyword evidence="2" id="KW-1185">Reference proteome</keyword>
<evidence type="ECO:0000313" key="2">
    <source>
        <dbReference type="Proteomes" id="UP000326331"/>
    </source>
</evidence>
<accession>A0ABX6BY48</accession>